<dbReference type="RefSeq" id="WP_289321138.1">
    <property type="nucleotide sequence ID" value="NZ_JAUCEY010000008.1"/>
</dbReference>
<comment type="caution">
    <text evidence="1">The sequence shown here is derived from an EMBL/GenBank/DDBJ whole genome shotgun (WGS) entry which is preliminary data.</text>
</comment>
<dbReference type="Proteomes" id="UP001234602">
    <property type="component" value="Unassembled WGS sequence"/>
</dbReference>
<name>A0AAW7IL09_9BACI</name>
<reference evidence="1" key="1">
    <citation type="submission" date="2023-06" db="EMBL/GenBank/DDBJ databases">
        <title>Comparative genomics of Bacillaceae isolates and their secondary metabolite potential.</title>
        <authorList>
            <person name="Song L."/>
            <person name="Nielsen L.J."/>
            <person name="Mohite O."/>
            <person name="Xu X."/>
            <person name="Weber T."/>
            <person name="Kovacs A.T."/>
        </authorList>
    </citation>
    <scope>NUCLEOTIDE SEQUENCE</scope>
    <source>
        <strain evidence="1">D8_B_37</strain>
    </source>
</reference>
<dbReference type="AlphaFoldDB" id="A0AAW7IL09"/>
<accession>A0AAW7IL09</accession>
<organism evidence="1 2">
    <name type="scientific">Peribacillus simplex</name>
    <dbReference type="NCBI Taxonomy" id="1478"/>
    <lineage>
        <taxon>Bacteria</taxon>
        <taxon>Bacillati</taxon>
        <taxon>Bacillota</taxon>
        <taxon>Bacilli</taxon>
        <taxon>Bacillales</taxon>
        <taxon>Bacillaceae</taxon>
        <taxon>Peribacillus</taxon>
    </lineage>
</organism>
<proteinExistence type="predicted"/>
<evidence type="ECO:0000313" key="1">
    <source>
        <dbReference type="EMBL" id="MDM5455558.1"/>
    </source>
</evidence>
<protein>
    <submittedName>
        <fullName evidence="1">Uncharacterized protein</fullName>
    </submittedName>
</protein>
<evidence type="ECO:0000313" key="2">
    <source>
        <dbReference type="Proteomes" id="UP001234602"/>
    </source>
</evidence>
<dbReference type="EMBL" id="JAUCEY010000008">
    <property type="protein sequence ID" value="MDM5455558.1"/>
    <property type="molecule type" value="Genomic_DNA"/>
</dbReference>
<gene>
    <name evidence="1" type="ORF">QUF89_26085</name>
</gene>
<sequence length="84" mass="9425">MAFESIAENVITSPEQIGQDEKKYNNNRFFHQAASSLIGGIFTKYGEIEDPNHLVMLDVQLIGSLEPQVRNEDGINQEKSAQQC</sequence>